<dbReference type="EMBL" id="BEGY01000027">
    <property type="protein sequence ID" value="GAX77756.1"/>
    <property type="molecule type" value="Genomic_DNA"/>
</dbReference>
<evidence type="ECO:0000256" key="4">
    <source>
        <dbReference type="ARBA" id="ARBA00023002"/>
    </source>
</evidence>
<protein>
    <submittedName>
        <fullName evidence="7">Uncharacterized protein</fullName>
    </submittedName>
</protein>
<organism evidence="7 8">
    <name type="scientific">Chlamydomonas eustigma</name>
    <dbReference type="NCBI Taxonomy" id="1157962"/>
    <lineage>
        <taxon>Eukaryota</taxon>
        <taxon>Viridiplantae</taxon>
        <taxon>Chlorophyta</taxon>
        <taxon>core chlorophytes</taxon>
        <taxon>Chlorophyceae</taxon>
        <taxon>CS clade</taxon>
        <taxon>Chlamydomonadales</taxon>
        <taxon>Chlamydomonadaceae</taxon>
        <taxon>Chlamydomonas</taxon>
    </lineage>
</organism>
<accession>A0A250X3X4</accession>
<dbReference type="PANTHER" id="PTHR43706">
    <property type="entry name" value="NADH DEHYDROGENASE"/>
    <property type="match status" value="1"/>
</dbReference>
<proteinExistence type="inferred from homology"/>
<evidence type="ECO:0000256" key="6">
    <source>
        <dbReference type="SAM" id="MobiDB-lite"/>
    </source>
</evidence>
<name>A0A250X3X4_9CHLO</name>
<evidence type="ECO:0000256" key="2">
    <source>
        <dbReference type="ARBA" id="ARBA00022630"/>
    </source>
</evidence>
<dbReference type="GO" id="GO:0003954">
    <property type="term" value="F:NADH dehydrogenase activity"/>
    <property type="evidence" value="ECO:0007669"/>
    <property type="project" value="InterPro"/>
</dbReference>
<feature type="region of interest" description="Disordered" evidence="6">
    <location>
        <begin position="181"/>
        <end position="218"/>
    </location>
</feature>
<keyword evidence="8" id="KW-1185">Reference proteome</keyword>
<evidence type="ECO:0000256" key="1">
    <source>
        <dbReference type="ARBA" id="ARBA00005272"/>
    </source>
</evidence>
<sequence length="529" mass="58340">MQVIEVDSSTCGVEVAGELTDFINEDLKRLYPERAKAMRVTLIEAKEVLGSFDASLREYAASKLTKRGVVLLKGVVKSVEDHKINLQGCRAVIALTLPPKLEYVLKTLDLVSKLLIPISASYILAGEGISRRLSGAASRGEHLEAAVVDGYPLTTSVTRQHQRGVLSTPLLPRINAGAIQSPLPGSAGNMPRRTARHQHEHASHPLTEAATAPTQPRRLKRKQEQYHKWQPRELEVLKTAFELAAKRKRLPNYNALSRKLGIPVDKVKRRAARLLKEEEKLQEESLNDNGNLRPENTTADTGIEGPSNTSGAHGLINYEPHQGDEASNRGMAIDMSSDEEDQSCDHDRIVRGGLRLNARKVSTRDVTLAPQLMSSDDHYSGLVINGERQLHHEYIENPPQKHKQGNALDKELRIVNGSIHPTLDHLNLPPPEAMLINRPTHTGRQTPLRTQVQRILGAVGGEGTVDEVVEELMVEERWANIGAGNLRRRVAAVMSTSKGKSHGAGGGLVIESSTAWRSADHKRIVYCMR</sequence>
<dbReference type="STRING" id="1157962.A0A250X3X4"/>
<reference evidence="7 8" key="1">
    <citation type="submission" date="2017-08" db="EMBL/GenBank/DDBJ databases">
        <title>Acidophilic green algal genome provides insights into adaptation to an acidic environment.</title>
        <authorList>
            <person name="Hirooka S."/>
            <person name="Hirose Y."/>
            <person name="Kanesaki Y."/>
            <person name="Higuchi S."/>
            <person name="Fujiwara T."/>
            <person name="Onuma R."/>
            <person name="Era A."/>
            <person name="Ohbayashi R."/>
            <person name="Uzuka A."/>
            <person name="Nozaki H."/>
            <person name="Yoshikawa H."/>
            <person name="Miyagishima S.Y."/>
        </authorList>
    </citation>
    <scope>NUCLEOTIDE SEQUENCE [LARGE SCALE GENOMIC DNA]</scope>
    <source>
        <strain evidence="7 8">NIES-2499</strain>
    </source>
</reference>
<gene>
    <name evidence="7" type="ORF">CEUSTIGMA_g5199.t1</name>
</gene>
<evidence type="ECO:0000256" key="3">
    <source>
        <dbReference type="ARBA" id="ARBA00022827"/>
    </source>
</evidence>
<dbReference type="AlphaFoldDB" id="A0A250X3X4"/>
<dbReference type="OrthoDB" id="3244603at2759"/>
<feature type="compositionally biased region" description="Polar residues" evidence="6">
    <location>
        <begin position="287"/>
        <end position="311"/>
    </location>
</feature>
<comment type="similarity">
    <text evidence="1">Belongs to the NADH dehydrogenase family.</text>
</comment>
<keyword evidence="3" id="KW-0274">FAD</keyword>
<keyword evidence="2" id="KW-0285">Flavoprotein</keyword>
<dbReference type="InterPro" id="IPR045024">
    <property type="entry name" value="NDH-2"/>
</dbReference>
<dbReference type="Gene3D" id="3.50.50.100">
    <property type="match status" value="1"/>
</dbReference>
<evidence type="ECO:0000256" key="5">
    <source>
        <dbReference type="ARBA" id="ARBA00023027"/>
    </source>
</evidence>
<dbReference type="GO" id="GO:0005739">
    <property type="term" value="C:mitochondrion"/>
    <property type="evidence" value="ECO:0007669"/>
    <property type="project" value="TreeGrafter"/>
</dbReference>
<comment type="caution">
    <text evidence="7">The sequence shown here is derived from an EMBL/GenBank/DDBJ whole genome shotgun (WGS) entry which is preliminary data.</text>
</comment>
<dbReference type="Proteomes" id="UP000232323">
    <property type="component" value="Unassembled WGS sequence"/>
</dbReference>
<dbReference type="PANTHER" id="PTHR43706:SF13">
    <property type="entry name" value="NADH DEHYDROGENASE-RELATED"/>
    <property type="match status" value="1"/>
</dbReference>
<keyword evidence="4" id="KW-0560">Oxidoreductase</keyword>
<feature type="region of interest" description="Disordered" evidence="6">
    <location>
        <begin position="278"/>
        <end position="329"/>
    </location>
</feature>
<evidence type="ECO:0000313" key="8">
    <source>
        <dbReference type="Proteomes" id="UP000232323"/>
    </source>
</evidence>
<keyword evidence="5" id="KW-0520">NAD</keyword>
<evidence type="ECO:0000313" key="7">
    <source>
        <dbReference type="EMBL" id="GAX77756.1"/>
    </source>
</evidence>